<proteinExistence type="predicted"/>
<gene>
    <name evidence="1" type="ORF">LCGC14_3075750</name>
</gene>
<comment type="caution">
    <text evidence="1">The sequence shown here is derived from an EMBL/GenBank/DDBJ whole genome shotgun (WGS) entry which is preliminary data.</text>
</comment>
<dbReference type="EMBL" id="LAZR01065551">
    <property type="protein sequence ID" value="KKK55317.1"/>
    <property type="molecule type" value="Genomic_DNA"/>
</dbReference>
<dbReference type="AlphaFoldDB" id="A0A0F8WEM3"/>
<name>A0A0F8WEM3_9ZZZZ</name>
<organism evidence="1">
    <name type="scientific">marine sediment metagenome</name>
    <dbReference type="NCBI Taxonomy" id="412755"/>
    <lineage>
        <taxon>unclassified sequences</taxon>
        <taxon>metagenomes</taxon>
        <taxon>ecological metagenomes</taxon>
    </lineage>
</organism>
<reference evidence="1" key="1">
    <citation type="journal article" date="2015" name="Nature">
        <title>Complex archaea that bridge the gap between prokaryotes and eukaryotes.</title>
        <authorList>
            <person name="Spang A."/>
            <person name="Saw J.H."/>
            <person name="Jorgensen S.L."/>
            <person name="Zaremba-Niedzwiedzka K."/>
            <person name="Martijn J."/>
            <person name="Lind A.E."/>
            <person name="van Eijk R."/>
            <person name="Schleper C."/>
            <person name="Guy L."/>
            <person name="Ettema T.J."/>
        </authorList>
    </citation>
    <scope>NUCLEOTIDE SEQUENCE</scope>
</reference>
<sequence length="46" mass="5109">FRACRRGTEKVTQGPDNPHHLCGMCIIACPYTRKSLMNIDMSGEGL</sequence>
<evidence type="ECO:0000313" key="1">
    <source>
        <dbReference type="EMBL" id="KKK55317.1"/>
    </source>
</evidence>
<protein>
    <submittedName>
        <fullName evidence="1">Uncharacterized protein</fullName>
    </submittedName>
</protein>
<feature type="non-terminal residue" evidence="1">
    <location>
        <position position="1"/>
    </location>
</feature>
<accession>A0A0F8WEM3</accession>